<dbReference type="KEGG" id="amob:HG15A2_30670"/>
<dbReference type="OrthoDB" id="281364at2"/>
<accession>A0A517MY48</accession>
<evidence type="ECO:0000313" key="2">
    <source>
        <dbReference type="Proteomes" id="UP000319852"/>
    </source>
</evidence>
<organism evidence="1 2">
    <name type="scientific">Adhaeretor mobilis</name>
    <dbReference type="NCBI Taxonomy" id="1930276"/>
    <lineage>
        <taxon>Bacteria</taxon>
        <taxon>Pseudomonadati</taxon>
        <taxon>Planctomycetota</taxon>
        <taxon>Planctomycetia</taxon>
        <taxon>Pirellulales</taxon>
        <taxon>Lacipirellulaceae</taxon>
        <taxon>Adhaeretor</taxon>
    </lineage>
</organism>
<dbReference type="AlphaFoldDB" id="A0A517MY48"/>
<gene>
    <name evidence="1" type="ORF">HG15A2_30670</name>
</gene>
<proteinExistence type="predicted"/>
<keyword evidence="2" id="KW-1185">Reference proteome</keyword>
<sequence length="116" mass="12943">MDCNAYPSLPKLCVLNARLSQQNGRVTAWVAERETNFERLRSATASDDRLAMLDAVEAILSDPRHKTHRSLLRSGDKLREALSTRLAPAAVRRRLAEAMLCECRRSLQASHGRTAA</sequence>
<dbReference type="Proteomes" id="UP000319852">
    <property type="component" value="Chromosome"/>
</dbReference>
<reference evidence="1 2" key="1">
    <citation type="submission" date="2019-02" db="EMBL/GenBank/DDBJ databases">
        <title>Deep-cultivation of Planctomycetes and their phenomic and genomic characterization uncovers novel biology.</title>
        <authorList>
            <person name="Wiegand S."/>
            <person name="Jogler M."/>
            <person name="Boedeker C."/>
            <person name="Pinto D."/>
            <person name="Vollmers J."/>
            <person name="Rivas-Marin E."/>
            <person name="Kohn T."/>
            <person name="Peeters S.H."/>
            <person name="Heuer A."/>
            <person name="Rast P."/>
            <person name="Oberbeckmann S."/>
            <person name="Bunk B."/>
            <person name="Jeske O."/>
            <person name="Meyerdierks A."/>
            <person name="Storesund J.E."/>
            <person name="Kallscheuer N."/>
            <person name="Luecker S."/>
            <person name="Lage O.M."/>
            <person name="Pohl T."/>
            <person name="Merkel B.J."/>
            <person name="Hornburger P."/>
            <person name="Mueller R.-W."/>
            <person name="Bruemmer F."/>
            <person name="Labrenz M."/>
            <person name="Spormann A.M."/>
            <person name="Op den Camp H."/>
            <person name="Overmann J."/>
            <person name="Amann R."/>
            <person name="Jetten M.S.M."/>
            <person name="Mascher T."/>
            <person name="Medema M.H."/>
            <person name="Devos D.P."/>
            <person name="Kaster A.-K."/>
            <person name="Ovreas L."/>
            <person name="Rohde M."/>
            <person name="Galperin M.Y."/>
            <person name="Jogler C."/>
        </authorList>
    </citation>
    <scope>NUCLEOTIDE SEQUENCE [LARGE SCALE GENOMIC DNA]</scope>
    <source>
        <strain evidence="1 2">HG15A2</strain>
    </source>
</reference>
<dbReference type="RefSeq" id="WP_145060909.1">
    <property type="nucleotide sequence ID" value="NZ_CP036263.1"/>
</dbReference>
<evidence type="ECO:0000313" key="1">
    <source>
        <dbReference type="EMBL" id="QDS99737.1"/>
    </source>
</evidence>
<dbReference type="EMBL" id="CP036263">
    <property type="protein sequence ID" value="QDS99737.1"/>
    <property type="molecule type" value="Genomic_DNA"/>
</dbReference>
<protein>
    <submittedName>
        <fullName evidence="1">Uncharacterized protein</fullName>
    </submittedName>
</protein>
<name>A0A517MY48_9BACT</name>